<keyword evidence="1" id="KW-0732">Signal</keyword>
<dbReference type="AlphaFoldDB" id="A0A368JND8"/>
<dbReference type="SUPFAM" id="SSF51445">
    <property type="entry name" value="(Trans)glycosidases"/>
    <property type="match status" value="1"/>
</dbReference>
<dbReference type="InterPro" id="IPR017853">
    <property type="entry name" value="GH"/>
</dbReference>
<feature type="chain" id="PRO_5016595907" description="F5/8 type C domain-containing protein" evidence="1">
    <location>
        <begin position="20"/>
        <end position="795"/>
    </location>
</feature>
<dbReference type="OrthoDB" id="902157at2"/>
<dbReference type="InterPro" id="IPR008979">
    <property type="entry name" value="Galactose-bd-like_sf"/>
</dbReference>
<dbReference type="Gene3D" id="3.20.20.70">
    <property type="entry name" value="Aldolase class I"/>
    <property type="match status" value="1"/>
</dbReference>
<dbReference type="InterPro" id="IPR013785">
    <property type="entry name" value="Aldolase_TIM"/>
</dbReference>
<name>A0A368JND8_9BACT</name>
<dbReference type="EMBL" id="QOWE01000010">
    <property type="protein sequence ID" value="RCR69012.1"/>
    <property type="molecule type" value="Genomic_DNA"/>
</dbReference>
<comment type="caution">
    <text evidence="2">The sequence shown here is derived from an EMBL/GenBank/DDBJ whole genome shotgun (WGS) entry which is preliminary data.</text>
</comment>
<dbReference type="Gene3D" id="2.60.120.260">
    <property type="entry name" value="Galactose-binding domain-like"/>
    <property type="match status" value="1"/>
</dbReference>
<evidence type="ECO:0000313" key="2">
    <source>
        <dbReference type="EMBL" id="RCR69012.1"/>
    </source>
</evidence>
<protein>
    <recommendedName>
        <fullName evidence="4">F5/8 type C domain-containing protein</fullName>
    </recommendedName>
</protein>
<dbReference type="SUPFAM" id="SSF49785">
    <property type="entry name" value="Galactose-binding domain-like"/>
    <property type="match status" value="1"/>
</dbReference>
<proteinExistence type="predicted"/>
<accession>A0A368JND8</accession>
<evidence type="ECO:0000313" key="3">
    <source>
        <dbReference type="Proteomes" id="UP000253383"/>
    </source>
</evidence>
<organism evidence="2 3">
    <name type="scientific">Larkinella punicea</name>
    <dbReference type="NCBI Taxonomy" id="2315727"/>
    <lineage>
        <taxon>Bacteria</taxon>
        <taxon>Pseudomonadati</taxon>
        <taxon>Bacteroidota</taxon>
        <taxon>Cytophagia</taxon>
        <taxon>Cytophagales</taxon>
        <taxon>Spirosomataceae</taxon>
        <taxon>Larkinella</taxon>
    </lineage>
</organism>
<gene>
    <name evidence="2" type="ORF">DUE52_14090</name>
</gene>
<feature type="signal peptide" evidence="1">
    <location>
        <begin position="1"/>
        <end position="19"/>
    </location>
</feature>
<dbReference type="Proteomes" id="UP000253383">
    <property type="component" value="Unassembled WGS sequence"/>
</dbReference>
<reference evidence="2 3" key="1">
    <citation type="submission" date="2018-07" db="EMBL/GenBank/DDBJ databases">
        <title>Genome analysis of Larkinella rosea.</title>
        <authorList>
            <person name="Zhou Z."/>
            <person name="Wang G."/>
        </authorList>
    </citation>
    <scope>NUCLEOTIDE SEQUENCE [LARGE SCALE GENOMIC DNA]</scope>
    <source>
        <strain evidence="3">zzj9</strain>
    </source>
</reference>
<sequence>MTRLIRCLLAFFTFTSVYAQTDQPVYPGADEKTPSMAMYFDWINRNWNGSNEHKTLRNLDFFGWMKRQYGMQLDVFLLDAGVFDNGPNCSSTPKEMAYGNLNSPWFRKAFPNGFRTIAQRADSIGTRLGLWIGPDGYGNTPQEAQQRVDLLANLCRDYRFKIFKMDACCSDLRPEKEPYFIQAMQKARQYSPDLIVLNHRISLSEAAKKYTTTFLWEGKETYIDVNNFNDATAIHHRQGNMKRAYPPNLLRLTEDHGICLSSALDFWEDDLILQAFNRSLIMAPEIYGNPWLLRDDEFPTLARIYNLHRQYRSILTQAMPLPETDYGYKAVSRGNATTRFITLRNLGWTSETRAIPCDRSIGLEPAPRYTVKQIHPTEKVIGVFEYGKPVPVEVQPFRSALFMITAEDTDFSVTGIEYKIINDQPGKPLVMQLLGKPGTTHTVRIKAGNRAFTKATLHGKTTNAVGSEMKVSFPGKMQKAASHRFIGTLSPIPVPSSYPSMYETMCFANDNNALEVRSLARAGKTQHPEVQAARDAFFNDTTFVQTGSWDRYAFDGDTGTAFNAYASTYTKGVIQPGALRIDLQNPTRIDQLVLRRIPADYQPGSVAFSNDLVRWQSATVKRTGDDLHLTVPGGGSYRYVKIANAPLSVREIEGFYQGRKLPARSWKASNLFEKEKEAKLAWAHSFSIAEADSGSYLALAVPGNYKTEGLFAAIRFGNEVIAPNDRSPSFPYNNWEHIDTVDGNVTFYFPLKNHLLNQALTISLFSTDGTLTTLQPALWLTTHPNSFLKKELILE</sequence>
<evidence type="ECO:0008006" key="4">
    <source>
        <dbReference type="Google" id="ProtNLM"/>
    </source>
</evidence>
<dbReference type="RefSeq" id="WP_114406649.1">
    <property type="nucleotide sequence ID" value="NZ_QOWE01000010.1"/>
</dbReference>
<evidence type="ECO:0000256" key="1">
    <source>
        <dbReference type="SAM" id="SignalP"/>
    </source>
</evidence>
<keyword evidence="3" id="KW-1185">Reference proteome</keyword>